<dbReference type="GO" id="GO:0005737">
    <property type="term" value="C:cytoplasm"/>
    <property type="evidence" value="ECO:0007669"/>
    <property type="project" value="TreeGrafter"/>
</dbReference>
<dbReference type="InterPro" id="IPR051783">
    <property type="entry name" value="NAD(P)-dependent_oxidoreduct"/>
</dbReference>
<accession>A0A8J6N4H0</accession>
<gene>
    <name evidence="2" type="ORF">H8E80_00115</name>
</gene>
<sequence>MNILITGANGFIGQALCKRLLADGYQVRGAVRGAEKTEIGCLRSDVGGLRVVVGDIGPETDWSDVLEDINTVVHLAARVHVMDDSASDPLAAYRKVKKTTGSHLKY</sequence>
<name>A0A8J6N4H0_9BACT</name>
<reference evidence="2 3" key="1">
    <citation type="submission" date="2020-08" db="EMBL/GenBank/DDBJ databases">
        <title>Bridging the membrane lipid divide: bacteria of the FCB group superphylum have the potential to synthesize archaeal ether lipids.</title>
        <authorList>
            <person name="Villanueva L."/>
            <person name="Von Meijenfeldt F.A.B."/>
            <person name="Westbye A.B."/>
            <person name="Yadav S."/>
            <person name="Hopmans E.C."/>
            <person name="Dutilh B.E."/>
            <person name="Sinninghe Damste J.S."/>
        </authorList>
    </citation>
    <scope>NUCLEOTIDE SEQUENCE [LARGE SCALE GENOMIC DNA]</scope>
    <source>
        <strain evidence="2">NIOZ-UU82</strain>
    </source>
</reference>
<evidence type="ECO:0000259" key="1">
    <source>
        <dbReference type="Pfam" id="PF01370"/>
    </source>
</evidence>
<feature type="domain" description="NAD-dependent epimerase/dehydratase" evidence="1">
    <location>
        <begin position="3"/>
        <end position="94"/>
    </location>
</feature>
<dbReference type="Gene3D" id="3.40.50.720">
    <property type="entry name" value="NAD(P)-binding Rossmann-like Domain"/>
    <property type="match status" value="1"/>
</dbReference>
<dbReference type="PANTHER" id="PTHR48079:SF6">
    <property type="entry name" value="NAD(P)-BINDING DOMAIN-CONTAINING PROTEIN-RELATED"/>
    <property type="match status" value="1"/>
</dbReference>
<proteinExistence type="predicted"/>
<dbReference type="EMBL" id="JACNLL010000005">
    <property type="protein sequence ID" value="MBC8198441.1"/>
    <property type="molecule type" value="Genomic_DNA"/>
</dbReference>
<comment type="caution">
    <text evidence="2">The sequence shown here is derived from an EMBL/GenBank/DDBJ whole genome shotgun (WGS) entry which is preliminary data.</text>
</comment>
<dbReference type="Pfam" id="PF01370">
    <property type="entry name" value="Epimerase"/>
    <property type="match status" value="1"/>
</dbReference>
<dbReference type="InterPro" id="IPR036291">
    <property type="entry name" value="NAD(P)-bd_dom_sf"/>
</dbReference>
<dbReference type="AlphaFoldDB" id="A0A8J6N4H0"/>
<dbReference type="GO" id="GO:0004029">
    <property type="term" value="F:aldehyde dehydrogenase (NAD+) activity"/>
    <property type="evidence" value="ECO:0007669"/>
    <property type="project" value="TreeGrafter"/>
</dbReference>
<protein>
    <submittedName>
        <fullName evidence="2">NAD-dependent epimerase/dehydratase family protein</fullName>
    </submittedName>
</protein>
<dbReference type="Proteomes" id="UP000603545">
    <property type="component" value="Unassembled WGS sequence"/>
</dbReference>
<dbReference type="PANTHER" id="PTHR48079">
    <property type="entry name" value="PROTEIN YEEZ"/>
    <property type="match status" value="1"/>
</dbReference>
<organism evidence="2 3">
    <name type="scientific">Candidatus Desulfaltia bathyphila</name>
    <dbReference type="NCBI Taxonomy" id="2841697"/>
    <lineage>
        <taxon>Bacteria</taxon>
        <taxon>Pseudomonadati</taxon>
        <taxon>Thermodesulfobacteriota</taxon>
        <taxon>Desulfobacteria</taxon>
        <taxon>Desulfobacterales</taxon>
        <taxon>Desulfobacterales incertae sedis</taxon>
        <taxon>Candidatus Desulfaltia</taxon>
    </lineage>
</organism>
<evidence type="ECO:0000313" key="2">
    <source>
        <dbReference type="EMBL" id="MBC8198441.1"/>
    </source>
</evidence>
<dbReference type="SUPFAM" id="SSF51735">
    <property type="entry name" value="NAD(P)-binding Rossmann-fold domains"/>
    <property type="match status" value="1"/>
</dbReference>
<dbReference type="InterPro" id="IPR001509">
    <property type="entry name" value="Epimerase_deHydtase"/>
</dbReference>
<evidence type="ECO:0000313" key="3">
    <source>
        <dbReference type="Proteomes" id="UP000603545"/>
    </source>
</evidence>